<dbReference type="RefSeq" id="WP_044038044.1">
    <property type="nucleotide sequence ID" value="NZ_HG917868.1"/>
</dbReference>
<evidence type="ECO:0000313" key="3">
    <source>
        <dbReference type="Proteomes" id="UP000019426"/>
    </source>
</evidence>
<dbReference type="HOGENOM" id="CLU_120403_0_0_9"/>
<proteinExistence type="predicted"/>
<gene>
    <name evidence="2" type="ORF">CM240_1575</name>
</gene>
<dbReference type="KEGG" id="clt:CM240_1575"/>
<sequence length="118" mass="13865">MNINEKISTLENIENKSCEVKLFIDIIKDLQDEIENLSNENHLLREYIDTIEEDLREVESVLSVEDDELEIDNFDEEEFIQVSCDSCKESLYIDKEIYESEENFDCPNCGNLITFIKS</sequence>
<name>W6RWJ0_9CLOT</name>
<keyword evidence="1" id="KW-0175">Coiled coil</keyword>
<keyword evidence="3" id="KW-1185">Reference proteome</keyword>
<dbReference type="PATRIC" id="fig|1216932.3.peg.1567"/>
<evidence type="ECO:0000256" key="1">
    <source>
        <dbReference type="SAM" id="Coils"/>
    </source>
</evidence>
<dbReference type="EMBL" id="HG917868">
    <property type="protein sequence ID" value="CDM68733.1"/>
    <property type="molecule type" value="Genomic_DNA"/>
</dbReference>
<feature type="coiled-coil region" evidence="1">
    <location>
        <begin position="20"/>
        <end position="54"/>
    </location>
</feature>
<evidence type="ECO:0000313" key="2">
    <source>
        <dbReference type="EMBL" id="CDM68733.1"/>
    </source>
</evidence>
<protein>
    <submittedName>
        <fullName evidence="2">Uncharacterized protein</fullName>
    </submittedName>
</protein>
<dbReference type="OrthoDB" id="2381377at2"/>
<reference evidence="2 3" key="1">
    <citation type="submission" date="2013-11" db="EMBL/GenBank/DDBJ databases">
        <title>Complete genome sequence of Clostridum sp. M2/40.</title>
        <authorList>
            <person name="Wibberg D."/>
            <person name="Puehler A."/>
            <person name="Schlueter A."/>
        </authorList>
    </citation>
    <scope>NUCLEOTIDE SEQUENCE [LARGE SCALE GENOMIC DNA]</scope>
    <source>
        <strain evidence="3">M2/40</strain>
    </source>
</reference>
<dbReference type="STRING" id="1216932.CM240_1575"/>
<accession>W6RWJ0</accession>
<dbReference type="AlphaFoldDB" id="W6RWJ0"/>
<dbReference type="Proteomes" id="UP000019426">
    <property type="component" value="Chromosome M2/40_rep1"/>
</dbReference>
<organism evidence="2 3">
    <name type="scientific">Clostridium bornimense</name>
    <dbReference type="NCBI Taxonomy" id="1216932"/>
    <lineage>
        <taxon>Bacteria</taxon>
        <taxon>Bacillati</taxon>
        <taxon>Bacillota</taxon>
        <taxon>Clostridia</taxon>
        <taxon>Eubacteriales</taxon>
        <taxon>Clostridiaceae</taxon>
        <taxon>Clostridium</taxon>
    </lineage>
</organism>